<evidence type="ECO:0000313" key="11">
    <source>
        <dbReference type="Proteomes" id="UP000315995"/>
    </source>
</evidence>
<evidence type="ECO:0000256" key="7">
    <source>
        <dbReference type="ARBA" id="ARBA00022884"/>
    </source>
</evidence>
<comment type="similarity">
    <text evidence="1 8">Belongs to the polyribonucleotide nucleotidyltransferase family.</text>
</comment>
<accession>A0A5B8YC98</accession>
<reference evidence="10 11" key="1">
    <citation type="submission" date="2019-06" db="EMBL/GenBank/DDBJ databases">
        <title>Persicimonas caeni gen. nov., sp. nov., a predatory bacterium isolated from solar saltern.</title>
        <authorList>
            <person name="Wang S."/>
        </authorList>
    </citation>
    <scope>NUCLEOTIDE SEQUENCE [LARGE SCALE GENOMIC DNA]</scope>
    <source>
        <strain evidence="10 11">YN101</strain>
    </source>
</reference>
<dbReference type="InterPro" id="IPR004087">
    <property type="entry name" value="KH_dom"/>
</dbReference>
<dbReference type="Pfam" id="PF03726">
    <property type="entry name" value="PNPase"/>
    <property type="match status" value="1"/>
</dbReference>
<protein>
    <recommendedName>
        <fullName evidence="8">Polyribonucleotide nucleotidyltransferase</fullName>
        <ecNumber evidence="8">2.7.7.8</ecNumber>
    </recommendedName>
    <alternativeName>
        <fullName evidence="8">Polynucleotide phosphorylase</fullName>
        <shortName evidence="8">PNPase</shortName>
    </alternativeName>
</protein>
<dbReference type="OrthoDB" id="9804305at2"/>
<keyword evidence="5 8" id="KW-0479">Metal-binding</keyword>
<dbReference type="Pfam" id="PF03725">
    <property type="entry name" value="RNase_PH_C"/>
    <property type="match status" value="1"/>
</dbReference>
<dbReference type="CDD" id="cd02393">
    <property type="entry name" value="KH-I_PNPase"/>
    <property type="match status" value="1"/>
</dbReference>
<evidence type="ECO:0000256" key="4">
    <source>
        <dbReference type="ARBA" id="ARBA00022695"/>
    </source>
</evidence>
<dbReference type="InterPro" id="IPR027408">
    <property type="entry name" value="PNPase/RNase_PH_dom_sf"/>
</dbReference>
<dbReference type="GO" id="GO:0000175">
    <property type="term" value="F:3'-5'-RNA exonuclease activity"/>
    <property type="evidence" value="ECO:0007669"/>
    <property type="project" value="TreeGrafter"/>
</dbReference>
<evidence type="ECO:0000256" key="5">
    <source>
        <dbReference type="ARBA" id="ARBA00022723"/>
    </source>
</evidence>
<accession>A0A4Y6Q1A6</accession>
<evidence type="ECO:0000256" key="3">
    <source>
        <dbReference type="ARBA" id="ARBA00022679"/>
    </source>
</evidence>
<dbReference type="GO" id="GO:0006396">
    <property type="term" value="P:RNA processing"/>
    <property type="evidence" value="ECO:0007669"/>
    <property type="project" value="InterPro"/>
</dbReference>
<dbReference type="InterPro" id="IPR001247">
    <property type="entry name" value="ExoRNase_PH_dom1"/>
</dbReference>
<dbReference type="InterPro" id="IPR012340">
    <property type="entry name" value="NA-bd_OB-fold"/>
</dbReference>
<dbReference type="GO" id="GO:0004654">
    <property type="term" value="F:polyribonucleotide nucleotidyltransferase activity"/>
    <property type="evidence" value="ECO:0007669"/>
    <property type="project" value="UniProtKB-UniRule"/>
</dbReference>
<dbReference type="Gene3D" id="3.30.230.70">
    <property type="entry name" value="GHMP Kinase, N-terminal domain"/>
    <property type="match status" value="2"/>
</dbReference>
<dbReference type="AlphaFoldDB" id="A0A4Y6Q1A6"/>
<dbReference type="SUPFAM" id="SSF46915">
    <property type="entry name" value="Polynucleotide phosphorylase/guanosine pentaphosphate synthase (PNPase/GPSI), domain 3"/>
    <property type="match status" value="1"/>
</dbReference>
<dbReference type="InterPro" id="IPR004088">
    <property type="entry name" value="KH_dom_type_1"/>
</dbReference>
<keyword evidence="4 8" id="KW-0548">Nucleotidyltransferase</keyword>
<dbReference type="GO" id="GO:0006402">
    <property type="term" value="P:mRNA catabolic process"/>
    <property type="evidence" value="ECO:0007669"/>
    <property type="project" value="UniProtKB-UniRule"/>
</dbReference>
<feature type="domain" description="S1 motif" evidence="9">
    <location>
        <begin position="620"/>
        <end position="689"/>
    </location>
</feature>
<comment type="cofactor">
    <cofactor evidence="8">
        <name>Mg(2+)</name>
        <dbReference type="ChEBI" id="CHEBI:18420"/>
    </cofactor>
</comment>
<dbReference type="FunFam" id="3.30.1370.10:FF:000001">
    <property type="entry name" value="Polyribonucleotide nucleotidyltransferase"/>
    <property type="match status" value="1"/>
</dbReference>
<dbReference type="InterPro" id="IPR015848">
    <property type="entry name" value="PNPase_PH_RNA-bd_bac/org-type"/>
</dbReference>
<dbReference type="FunFam" id="2.40.50.140:FF:000189">
    <property type="entry name" value="Polyribonucleotide nucleotidyltransferase, putative"/>
    <property type="match status" value="1"/>
</dbReference>
<keyword evidence="11" id="KW-1185">Reference proteome</keyword>
<dbReference type="GO" id="GO:0000287">
    <property type="term" value="F:magnesium ion binding"/>
    <property type="evidence" value="ECO:0007669"/>
    <property type="project" value="UniProtKB-UniRule"/>
</dbReference>
<evidence type="ECO:0000256" key="6">
    <source>
        <dbReference type="ARBA" id="ARBA00022842"/>
    </source>
</evidence>
<dbReference type="InterPro" id="IPR036456">
    <property type="entry name" value="PNPase_PH_RNA-bd_sf"/>
</dbReference>
<dbReference type="NCBIfam" id="TIGR03591">
    <property type="entry name" value="polynuc_phos"/>
    <property type="match status" value="1"/>
</dbReference>
<evidence type="ECO:0000259" key="9">
    <source>
        <dbReference type="PROSITE" id="PS50126"/>
    </source>
</evidence>
<dbReference type="InterPro" id="IPR036345">
    <property type="entry name" value="ExoRNase_PH_dom2_sf"/>
</dbReference>
<dbReference type="EC" id="2.7.7.8" evidence="8"/>
<dbReference type="FunFam" id="3.30.230.70:FF:000002">
    <property type="entry name" value="Polyribonucleotide nucleotidyltransferase"/>
    <property type="match status" value="1"/>
</dbReference>
<dbReference type="PIRSF" id="PIRSF005499">
    <property type="entry name" value="PNPase"/>
    <property type="match status" value="1"/>
</dbReference>
<dbReference type="EMBL" id="CP041186">
    <property type="protein sequence ID" value="QDG54361.1"/>
    <property type="molecule type" value="Genomic_DNA"/>
</dbReference>
<name>A0A4Y6Q1A6_PERCE</name>
<evidence type="ECO:0000256" key="2">
    <source>
        <dbReference type="ARBA" id="ARBA00022490"/>
    </source>
</evidence>
<dbReference type="Gene3D" id="3.30.1370.10">
    <property type="entry name" value="K Homology domain, type 1"/>
    <property type="match status" value="1"/>
</dbReference>
<keyword evidence="2 8" id="KW-0963">Cytoplasm</keyword>
<dbReference type="PANTHER" id="PTHR11252:SF0">
    <property type="entry name" value="POLYRIBONUCLEOTIDE NUCLEOTIDYLTRANSFERASE 1, MITOCHONDRIAL"/>
    <property type="match status" value="1"/>
</dbReference>
<dbReference type="NCBIfam" id="NF008805">
    <property type="entry name" value="PRK11824.1"/>
    <property type="match status" value="1"/>
</dbReference>
<dbReference type="SUPFAM" id="SSF50249">
    <property type="entry name" value="Nucleic acid-binding proteins"/>
    <property type="match status" value="1"/>
</dbReference>
<dbReference type="GO" id="GO:0003723">
    <property type="term" value="F:RNA binding"/>
    <property type="evidence" value="ECO:0007669"/>
    <property type="project" value="UniProtKB-UniRule"/>
</dbReference>
<gene>
    <name evidence="8 10" type="primary">pnp</name>
    <name evidence="10" type="ORF">FIV42_27525</name>
</gene>
<dbReference type="PROSITE" id="PS50084">
    <property type="entry name" value="KH_TYPE_1"/>
    <property type="match status" value="1"/>
</dbReference>
<dbReference type="Pfam" id="PF00575">
    <property type="entry name" value="S1"/>
    <property type="match status" value="1"/>
</dbReference>
<evidence type="ECO:0000313" key="10">
    <source>
        <dbReference type="EMBL" id="QDG54361.1"/>
    </source>
</evidence>
<dbReference type="PANTHER" id="PTHR11252">
    <property type="entry name" value="POLYRIBONUCLEOTIDE NUCLEOTIDYLTRANSFERASE"/>
    <property type="match status" value="1"/>
</dbReference>
<dbReference type="SUPFAM" id="SSF54211">
    <property type="entry name" value="Ribosomal protein S5 domain 2-like"/>
    <property type="match status" value="2"/>
</dbReference>
<dbReference type="Pfam" id="PF00013">
    <property type="entry name" value="KH_1"/>
    <property type="match status" value="1"/>
</dbReference>
<feature type="binding site" evidence="8">
    <location>
        <position position="484"/>
    </location>
    <ligand>
        <name>Mg(2+)</name>
        <dbReference type="ChEBI" id="CHEBI:18420"/>
    </ligand>
</feature>
<dbReference type="RefSeq" id="WP_141200805.1">
    <property type="nucleotide sequence ID" value="NZ_CP041186.1"/>
</dbReference>
<evidence type="ECO:0000256" key="8">
    <source>
        <dbReference type="HAMAP-Rule" id="MF_01595"/>
    </source>
</evidence>
<keyword evidence="7 8" id="KW-0694">RNA-binding</keyword>
<organism evidence="10 11">
    <name type="scientific">Persicimonas caeni</name>
    <dbReference type="NCBI Taxonomy" id="2292766"/>
    <lineage>
        <taxon>Bacteria</taxon>
        <taxon>Deltaproteobacteria</taxon>
        <taxon>Bradymonadales</taxon>
        <taxon>Bradymonadaceae</taxon>
        <taxon>Persicimonas</taxon>
    </lineage>
</organism>
<dbReference type="Gene3D" id="2.40.50.140">
    <property type="entry name" value="Nucleic acid-binding proteins"/>
    <property type="match status" value="1"/>
</dbReference>
<dbReference type="InterPro" id="IPR015847">
    <property type="entry name" value="ExoRNase_PH_dom2"/>
</dbReference>
<dbReference type="Proteomes" id="UP000315995">
    <property type="component" value="Chromosome"/>
</dbReference>
<dbReference type="SMART" id="SM00322">
    <property type="entry name" value="KH"/>
    <property type="match status" value="1"/>
</dbReference>
<dbReference type="CDD" id="cd11364">
    <property type="entry name" value="RNase_PH_PNPase_2"/>
    <property type="match status" value="1"/>
</dbReference>
<dbReference type="CDD" id="cd11363">
    <property type="entry name" value="RNase_PH_PNPase_1"/>
    <property type="match status" value="1"/>
</dbReference>
<dbReference type="HAMAP" id="MF_01595">
    <property type="entry name" value="PNPase"/>
    <property type="match status" value="1"/>
</dbReference>
<comment type="function">
    <text evidence="8">Involved in mRNA degradation. Catalyzes the phosphorolysis of single-stranded polyribonucleotides processively in the 3'- to 5'-direction.</text>
</comment>
<keyword evidence="3 8" id="KW-0808">Transferase</keyword>
<dbReference type="SUPFAM" id="SSF55666">
    <property type="entry name" value="Ribonuclease PH domain 2-like"/>
    <property type="match status" value="2"/>
</dbReference>
<feature type="binding site" evidence="8">
    <location>
        <position position="490"/>
    </location>
    <ligand>
        <name>Mg(2+)</name>
        <dbReference type="ChEBI" id="CHEBI:18420"/>
    </ligand>
</feature>
<dbReference type="CDD" id="cd04472">
    <property type="entry name" value="S1_PNPase"/>
    <property type="match status" value="1"/>
</dbReference>
<dbReference type="Pfam" id="PF01138">
    <property type="entry name" value="RNase_PH"/>
    <property type="match status" value="2"/>
</dbReference>
<evidence type="ECO:0000256" key="1">
    <source>
        <dbReference type="ARBA" id="ARBA00007404"/>
    </source>
</evidence>
<dbReference type="SMART" id="SM00316">
    <property type="entry name" value="S1"/>
    <property type="match status" value="1"/>
</dbReference>
<dbReference type="InterPro" id="IPR020568">
    <property type="entry name" value="Ribosomal_Su5_D2-typ_SF"/>
</dbReference>
<proteinExistence type="inferred from homology"/>
<dbReference type="InterPro" id="IPR003029">
    <property type="entry name" value="S1_domain"/>
</dbReference>
<comment type="catalytic activity">
    <reaction evidence="8">
        <text>RNA(n+1) + phosphate = RNA(n) + a ribonucleoside 5'-diphosphate</text>
        <dbReference type="Rhea" id="RHEA:22096"/>
        <dbReference type="Rhea" id="RHEA-COMP:14527"/>
        <dbReference type="Rhea" id="RHEA-COMP:17342"/>
        <dbReference type="ChEBI" id="CHEBI:43474"/>
        <dbReference type="ChEBI" id="CHEBI:57930"/>
        <dbReference type="ChEBI" id="CHEBI:140395"/>
        <dbReference type="EC" id="2.7.7.8"/>
    </reaction>
</comment>
<keyword evidence="6 8" id="KW-0460">Magnesium</keyword>
<dbReference type="InterPro" id="IPR012162">
    <property type="entry name" value="PNPase"/>
</dbReference>
<dbReference type="InterPro" id="IPR036612">
    <property type="entry name" value="KH_dom_type_1_sf"/>
</dbReference>
<sequence>MSIVREGAKLGDKELTIEHGRMAMQANGSIVISYGDSQVLCTACDGGEKEHLPFFPLLCDYVENFWAAGKVPGGFFKREGKPSEKATLTSRLIDRPHRPLFPEGYRRDTQLVAWVISADQVNDTDVLAITGCSAALMVSDLPFNGPVAGVRVGLVDGEFIANPTFEQREKSDMDIVLAVTDKAIVMVEGEAKEVPEEVMVDALEFGQNAVQDVLELQKRLAEEVGKERMDVADKELDPEIVSAVYDEVHEDLAAALQIKDKLERYGRQDELKAQVVEALSERFEDREGEIKDAFGDLKKSIMRKRVIETGERIDGRSSTDVRKVTVEVGLLPKAHGSALFTRGETQALVTCTLGNEYDEKVIDGLEDDYKKKFYLHYNFPAFSVGESRPFRSTSRRETGHGELAERALTAALPDFEEEFPYTVRIVSDTLSSNGSSSMAAVCGGSLAMMDAGVPFKKPTAGIAMGLIKEGDDHVVLTDILGDEDHMGDMDFKVTGTADGITAFQLDTKIEGISFDTMKQALLQAKDGRDHILGVMNETLAEPRKDLSENAPRITSIKINPSSIGAVIGSGGKTIRGIQDTTGASINIDDDGTVKIAADNAEAAQQAIEIIEGLTAEPEVGETYLGTVKNITDFGAFVEILPGTEGLCHISELTEGRVDKVEDILKEGDEVLVKCLDVDMKRGRIKLSRRAALGEQKEGSEE</sequence>
<dbReference type="FunFam" id="3.30.230.70:FF:000001">
    <property type="entry name" value="Polyribonucleotide nucleotidyltransferase"/>
    <property type="match status" value="1"/>
</dbReference>
<dbReference type="GO" id="GO:0005829">
    <property type="term" value="C:cytosol"/>
    <property type="evidence" value="ECO:0007669"/>
    <property type="project" value="TreeGrafter"/>
</dbReference>
<comment type="subcellular location">
    <subcellularLocation>
        <location evidence="8">Cytoplasm</location>
    </subcellularLocation>
</comment>
<dbReference type="PROSITE" id="PS50126">
    <property type="entry name" value="S1"/>
    <property type="match status" value="1"/>
</dbReference>
<dbReference type="SUPFAM" id="SSF54791">
    <property type="entry name" value="Eukaryotic type KH-domain (KH-domain type I)"/>
    <property type="match status" value="1"/>
</dbReference>